<name>X0V5Y0_9ZZZZ</name>
<protein>
    <submittedName>
        <fullName evidence="1">Uncharacterized protein</fullName>
    </submittedName>
</protein>
<reference evidence="1" key="1">
    <citation type="journal article" date="2014" name="Front. Microbiol.">
        <title>High frequency of phylogenetically diverse reductive dehalogenase-homologous genes in deep subseafloor sedimentary metagenomes.</title>
        <authorList>
            <person name="Kawai M."/>
            <person name="Futagami T."/>
            <person name="Toyoda A."/>
            <person name="Takaki Y."/>
            <person name="Nishi S."/>
            <person name="Hori S."/>
            <person name="Arai W."/>
            <person name="Tsubouchi T."/>
            <person name="Morono Y."/>
            <person name="Uchiyama I."/>
            <person name="Ito T."/>
            <person name="Fujiyama A."/>
            <person name="Inagaki F."/>
            <person name="Takami H."/>
        </authorList>
    </citation>
    <scope>NUCLEOTIDE SEQUENCE</scope>
    <source>
        <strain evidence="1">Expedition CK06-06</strain>
    </source>
</reference>
<sequence>DPIHDVRDVNPEVPALVADVLGTALSRDRAARFDS</sequence>
<comment type="caution">
    <text evidence="1">The sequence shown here is derived from an EMBL/GenBank/DDBJ whole genome shotgun (WGS) entry which is preliminary data.</text>
</comment>
<gene>
    <name evidence="1" type="ORF">S01H1_24548</name>
</gene>
<dbReference type="EMBL" id="BARS01014694">
    <property type="protein sequence ID" value="GAF96040.1"/>
    <property type="molecule type" value="Genomic_DNA"/>
</dbReference>
<evidence type="ECO:0000313" key="1">
    <source>
        <dbReference type="EMBL" id="GAF96040.1"/>
    </source>
</evidence>
<dbReference type="AlphaFoldDB" id="X0V5Y0"/>
<organism evidence="1">
    <name type="scientific">marine sediment metagenome</name>
    <dbReference type="NCBI Taxonomy" id="412755"/>
    <lineage>
        <taxon>unclassified sequences</taxon>
        <taxon>metagenomes</taxon>
        <taxon>ecological metagenomes</taxon>
    </lineage>
</organism>
<feature type="non-terminal residue" evidence="1">
    <location>
        <position position="1"/>
    </location>
</feature>
<accession>X0V5Y0</accession>
<proteinExistence type="predicted"/>
<feature type="non-terminal residue" evidence="1">
    <location>
        <position position="35"/>
    </location>
</feature>